<feature type="compositionally biased region" description="Acidic residues" evidence="1">
    <location>
        <begin position="141"/>
        <end position="158"/>
    </location>
</feature>
<dbReference type="KEGG" id="yli:2912975"/>
<proteinExistence type="predicted"/>
<accession>A0A1H6PYA9</accession>
<dbReference type="VEuPathDB" id="FungiDB:YALI0_E22242g"/>
<dbReference type="SUPFAM" id="SSF47473">
    <property type="entry name" value="EF-hand"/>
    <property type="match status" value="1"/>
</dbReference>
<feature type="region of interest" description="Disordered" evidence="1">
    <location>
        <begin position="129"/>
        <end position="162"/>
    </location>
</feature>
<dbReference type="Proteomes" id="UP000256601">
    <property type="component" value="Unassembled WGS sequence"/>
</dbReference>
<dbReference type="GeneID" id="2912975"/>
<dbReference type="OrthoDB" id="4090365at2759"/>
<dbReference type="Proteomes" id="UP000182444">
    <property type="component" value="Chromosome 1E"/>
</dbReference>
<organism evidence="2 4">
    <name type="scientific">Yarrowia lipolytica</name>
    <name type="common">Candida lipolytica</name>
    <dbReference type="NCBI Taxonomy" id="4952"/>
    <lineage>
        <taxon>Eukaryota</taxon>
        <taxon>Fungi</taxon>
        <taxon>Dikarya</taxon>
        <taxon>Ascomycota</taxon>
        <taxon>Saccharomycotina</taxon>
        <taxon>Dipodascomycetes</taxon>
        <taxon>Dipodascales</taxon>
        <taxon>Dipodascales incertae sedis</taxon>
        <taxon>Yarrowia</taxon>
    </lineage>
</organism>
<name>A0A1H6PYA9_YARLL</name>
<dbReference type="EMBL" id="CP017557">
    <property type="protein sequence ID" value="AOW05784.1"/>
    <property type="molecule type" value="Genomic_DNA"/>
</dbReference>
<sequence length="256" mass="27537">MDWTKSFTISSAKPGRPVRLSGVEKTALQAAFDEHAEDGVISAFDVPLVIMDLGWSVEEFSGTDNLDECVNILKPHFLNDVITFDDFSDGFSRMITRQVLDPGFVSEGEGSGDDQGGFLAEEIADIEDDASSEGGGGFVASDEDEGGGFVASEEEGDEGGGFFVASDGGTGGIIEPIEEKPKKKKRKKNNVFVEDVPLAFSWFTKSDTINTADLRRIAKLVKDNASEKDFKDMMEVAGAVGGKIDIQAFEGLLKKL</sequence>
<dbReference type="RefSeq" id="XP_504260.1">
    <property type="nucleotide sequence ID" value="XM_504260.1"/>
</dbReference>
<reference evidence="2 4" key="1">
    <citation type="journal article" date="2016" name="PLoS ONE">
        <title>Sequence Assembly of Yarrowia lipolytica Strain W29/CLIB89 Shows Transposable Element Diversity.</title>
        <authorList>
            <person name="Magnan C."/>
            <person name="Yu J."/>
            <person name="Chang I."/>
            <person name="Jahn E."/>
            <person name="Kanomata Y."/>
            <person name="Wu J."/>
            <person name="Zeller M."/>
            <person name="Oakes M."/>
            <person name="Baldi P."/>
            <person name="Sandmeyer S."/>
        </authorList>
    </citation>
    <scope>NUCLEOTIDE SEQUENCE [LARGE SCALE GENOMIC DNA]</scope>
    <source>
        <strain evidence="2">CLIB89</strain>
        <strain evidence="4">CLIB89(W29)</strain>
    </source>
</reference>
<dbReference type="AlphaFoldDB" id="A0A1H6PYA9"/>
<evidence type="ECO:0000313" key="2">
    <source>
        <dbReference type="EMBL" id="AOW05784.1"/>
    </source>
</evidence>
<dbReference type="EMBL" id="KZ858954">
    <property type="protein sequence ID" value="RDW28263.1"/>
    <property type="molecule type" value="Genomic_DNA"/>
</dbReference>
<evidence type="ECO:0000313" key="5">
    <source>
        <dbReference type="Proteomes" id="UP000256601"/>
    </source>
</evidence>
<dbReference type="VEuPathDB" id="FungiDB:YALI1_E26223g"/>
<evidence type="ECO:0000313" key="3">
    <source>
        <dbReference type="EMBL" id="RDW28263.1"/>
    </source>
</evidence>
<dbReference type="InterPro" id="IPR011992">
    <property type="entry name" value="EF-hand-dom_pair"/>
</dbReference>
<gene>
    <name evidence="3" type="ORF">B0I71DRAFT_127835</name>
    <name evidence="2" type="ORF">YALI1_E26223g</name>
</gene>
<protein>
    <submittedName>
        <fullName evidence="2">Uncharacterized protein</fullName>
    </submittedName>
</protein>
<evidence type="ECO:0000313" key="4">
    <source>
        <dbReference type="Proteomes" id="UP000182444"/>
    </source>
</evidence>
<evidence type="ECO:0000256" key="1">
    <source>
        <dbReference type="SAM" id="MobiDB-lite"/>
    </source>
</evidence>
<reference evidence="3 5" key="2">
    <citation type="submission" date="2018-07" db="EMBL/GenBank/DDBJ databases">
        <title>Draft Genome Assemblies for Five Robust Yarrowia lipolytica Strains Exhibiting High Lipid Production and Pentose Sugar Utilization and Sugar Alcohol Secretion from Undetoxified Lignocellulosic Biomass Hydrolysates.</title>
        <authorList>
            <consortium name="DOE Joint Genome Institute"/>
            <person name="Walker C."/>
            <person name="Ryu S."/>
            <person name="Na H."/>
            <person name="Zane M."/>
            <person name="LaButti K."/>
            <person name="Lipzen A."/>
            <person name="Haridas S."/>
            <person name="Barry K."/>
            <person name="Grigoriev I.V."/>
            <person name="Quarterman J."/>
            <person name="Slininger P."/>
            <person name="Dien B."/>
            <person name="Trinh C.T."/>
        </authorList>
    </citation>
    <scope>NUCLEOTIDE SEQUENCE [LARGE SCALE GENOMIC DNA]</scope>
    <source>
        <strain evidence="3 5">YB392</strain>
    </source>
</reference>